<keyword evidence="2" id="KW-1133">Transmembrane helix</keyword>
<keyword evidence="3" id="KW-0732">Signal</keyword>
<proteinExistence type="predicted"/>
<evidence type="ECO:0000256" key="2">
    <source>
        <dbReference type="SAM" id="Phobius"/>
    </source>
</evidence>
<reference evidence="4" key="1">
    <citation type="submission" date="2013-11" db="EMBL/GenBank/DDBJ databases">
        <title>Genome sequence of the fusiform rust pathogen reveals effectors for host alternation and coevolution with pine.</title>
        <authorList>
            <consortium name="DOE Joint Genome Institute"/>
            <person name="Smith K."/>
            <person name="Pendleton A."/>
            <person name="Kubisiak T."/>
            <person name="Anderson C."/>
            <person name="Salamov A."/>
            <person name="Aerts A."/>
            <person name="Riley R."/>
            <person name="Clum A."/>
            <person name="Lindquist E."/>
            <person name="Ence D."/>
            <person name="Campbell M."/>
            <person name="Kronenberg Z."/>
            <person name="Feau N."/>
            <person name="Dhillon B."/>
            <person name="Hamelin R."/>
            <person name="Burleigh J."/>
            <person name="Smith J."/>
            <person name="Yandell M."/>
            <person name="Nelson C."/>
            <person name="Grigoriev I."/>
            <person name="Davis J."/>
        </authorList>
    </citation>
    <scope>NUCLEOTIDE SEQUENCE</scope>
    <source>
        <strain evidence="4">G11</strain>
    </source>
</reference>
<feature type="compositionally biased region" description="Pro residues" evidence="1">
    <location>
        <begin position="188"/>
        <end position="199"/>
    </location>
</feature>
<sequence>MTIATFNLLKLFALVFSRLPLCISSTTNDTFDESLLLRPLPDGKLHARFSFSLQSPISTVPARLVSEELDSVGRPLSSNIRLRESGLIPPSFSELVDRFGVAELGLSLSRGRWDDTRWAEPSTIPSDRKPRGAQVWAWLDRTQKPITAVEESEDDERHKGSWSGLTNTLAGLFCASLGRLAEPAHVSRPPPELFPPRNPTQPATETKGELDLELFHGLLPLEQPCTENLTPVLRLLPCKGHAGLAMLANPHRLLEGNWQSIGVNLRRGKEIGNPGLELELVIEAVLDPVRRDRSSGGPGKRDWSLQSVFERSVSRACPIARSSRIIVVDDPIGVLEPRAESDGLPINGQHTFDLMRAVLPLDISMSWPSEPHIIYPSQYTPSLVSIERFWSGAGQAHGVLGVEVTNNAKEAVEAVYIEQLPWWITVYVHTLSTLVDEVERDDIVIKKVITPARARLRPLSLSLTLRLPAQSRTRLTFDYEKSLLLYTEYASDANRGFDLPPAALLLPSPSSGPPIRLWTSAALIYLATPDFSMPYNVIIVTSTLMALFFGSVFNLLVREFKYVKLPERKQLS</sequence>
<feature type="chain" id="PRO_5040193649" description="GPI transamidase component PIG-T" evidence="3">
    <location>
        <begin position="25"/>
        <end position="572"/>
    </location>
</feature>
<protein>
    <recommendedName>
        <fullName evidence="6">GPI transamidase component PIG-T</fullName>
    </recommendedName>
</protein>
<evidence type="ECO:0008006" key="6">
    <source>
        <dbReference type="Google" id="ProtNLM"/>
    </source>
</evidence>
<dbReference type="Pfam" id="PF04113">
    <property type="entry name" value="Gpi16"/>
    <property type="match status" value="1"/>
</dbReference>
<feature type="transmembrane region" description="Helical" evidence="2">
    <location>
        <begin position="535"/>
        <end position="557"/>
    </location>
</feature>
<keyword evidence="2" id="KW-0812">Transmembrane</keyword>
<evidence type="ECO:0000313" key="4">
    <source>
        <dbReference type="EMBL" id="KAG0142502.1"/>
    </source>
</evidence>
<dbReference type="GO" id="GO:0042765">
    <property type="term" value="C:GPI-anchor transamidase complex"/>
    <property type="evidence" value="ECO:0007669"/>
    <property type="project" value="InterPro"/>
</dbReference>
<dbReference type="PANTHER" id="PTHR12959">
    <property type="entry name" value="GPI TRANSAMIDASE COMPONENT PIG-T-RELATED"/>
    <property type="match status" value="1"/>
</dbReference>
<evidence type="ECO:0000313" key="5">
    <source>
        <dbReference type="Proteomes" id="UP000886653"/>
    </source>
</evidence>
<feature type="region of interest" description="Disordered" evidence="1">
    <location>
        <begin position="184"/>
        <end position="206"/>
    </location>
</feature>
<keyword evidence="2" id="KW-0472">Membrane</keyword>
<feature type="signal peptide" evidence="3">
    <location>
        <begin position="1"/>
        <end position="24"/>
    </location>
</feature>
<comment type="caution">
    <text evidence="4">The sequence shown here is derived from an EMBL/GenBank/DDBJ whole genome shotgun (WGS) entry which is preliminary data.</text>
</comment>
<dbReference type="OrthoDB" id="331263at2759"/>
<organism evidence="4 5">
    <name type="scientific">Cronartium quercuum f. sp. fusiforme G11</name>
    <dbReference type="NCBI Taxonomy" id="708437"/>
    <lineage>
        <taxon>Eukaryota</taxon>
        <taxon>Fungi</taxon>
        <taxon>Dikarya</taxon>
        <taxon>Basidiomycota</taxon>
        <taxon>Pucciniomycotina</taxon>
        <taxon>Pucciniomycetes</taxon>
        <taxon>Pucciniales</taxon>
        <taxon>Coleosporiaceae</taxon>
        <taxon>Cronartium</taxon>
    </lineage>
</organism>
<evidence type="ECO:0000256" key="3">
    <source>
        <dbReference type="SAM" id="SignalP"/>
    </source>
</evidence>
<dbReference type="Proteomes" id="UP000886653">
    <property type="component" value="Unassembled WGS sequence"/>
</dbReference>
<dbReference type="EMBL" id="MU167346">
    <property type="protein sequence ID" value="KAG0142502.1"/>
    <property type="molecule type" value="Genomic_DNA"/>
</dbReference>
<dbReference type="AlphaFoldDB" id="A0A9P6NE01"/>
<dbReference type="GO" id="GO:0016255">
    <property type="term" value="P:attachment of GPI anchor to protein"/>
    <property type="evidence" value="ECO:0007669"/>
    <property type="project" value="InterPro"/>
</dbReference>
<keyword evidence="5" id="KW-1185">Reference proteome</keyword>
<dbReference type="InterPro" id="IPR007245">
    <property type="entry name" value="PIG-T"/>
</dbReference>
<name>A0A9P6NE01_9BASI</name>
<evidence type="ECO:0000256" key="1">
    <source>
        <dbReference type="SAM" id="MobiDB-lite"/>
    </source>
</evidence>
<accession>A0A9P6NE01</accession>
<gene>
    <name evidence="4" type="ORF">CROQUDRAFT_50207</name>
</gene>
<dbReference type="PANTHER" id="PTHR12959:SF11">
    <property type="entry name" value="GPI TRANSAMIDASE COMPONENT PIG-T"/>
    <property type="match status" value="1"/>
</dbReference>